<dbReference type="EMBL" id="KZ451942">
    <property type="protein sequence ID" value="PKA60114.1"/>
    <property type="molecule type" value="Genomic_DNA"/>
</dbReference>
<keyword evidence="3" id="KW-1185">Reference proteome</keyword>
<name>A0A2I0AX42_9ASPA</name>
<feature type="compositionally biased region" description="Basic and acidic residues" evidence="1">
    <location>
        <begin position="178"/>
        <end position="194"/>
    </location>
</feature>
<accession>A0A2I0AX42</accession>
<sequence>MGFQRSGEWAWRFERARGALGLVRRHVAQVKSRRARRLGTVAGLWDAGVEARANKCQCGASSFLAMELLAMVDETEVGHLKKATRVKKVPIIGEEEDEDGEKLHEFQSYSSGSKDEDDDDDDERKKAEERAGAEDTRVEIYRVMVEETAAASEEDMEMLPDHRNEQSEPPVPARNRPSKREYQQRHDEEKEKGFFGKMMDLLTGYYKN</sequence>
<feature type="region of interest" description="Disordered" evidence="1">
    <location>
        <begin position="92"/>
        <end position="194"/>
    </location>
</feature>
<evidence type="ECO:0000313" key="3">
    <source>
        <dbReference type="Proteomes" id="UP000236161"/>
    </source>
</evidence>
<feature type="compositionally biased region" description="Basic and acidic residues" evidence="1">
    <location>
        <begin position="123"/>
        <end position="140"/>
    </location>
</feature>
<evidence type="ECO:0000313" key="2">
    <source>
        <dbReference type="EMBL" id="PKA60114.1"/>
    </source>
</evidence>
<evidence type="ECO:0000256" key="1">
    <source>
        <dbReference type="SAM" id="MobiDB-lite"/>
    </source>
</evidence>
<protein>
    <submittedName>
        <fullName evidence="2">Uncharacterized protein</fullName>
    </submittedName>
</protein>
<organism evidence="2 3">
    <name type="scientific">Apostasia shenzhenica</name>
    <dbReference type="NCBI Taxonomy" id="1088818"/>
    <lineage>
        <taxon>Eukaryota</taxon>
        <taxon>Viridiplantae</taxon>
        <taxon>Streptophyta</taxon>
        <taxon>Embryophyta</taxon>
        <taxon>Tracheophyta</taxon>
        <taxon>Spermatophyta</taxon>
        <taxon>Magnoliopsida</taxon>
        <taxon>Liliopsida</taxon>
        <taxon>Asparagales</taxon>
        <taxon>Orchidaceae</taxon>
        <taxon>Apostasioideae</taxon>
        <taxon>Apostasia</taxon>
    </lineage>
</organism>
<proteinExistence type="predicted"/>
<reference evidence="2 3" key="1">
    <citation type="journal article" date="2017" name="Nature">
        <title>The Apostasia genome and the evolution of orchids.</title>
        <authorList>
            <person name="Zhang G.Q."/>
            <person name="Liu K.W."/>
            <person name="Li Z."/>
            <person name="Lohaus R."/>
            <person name="Hsiao Y.Y."/>
            <person name="Niu S.C."/>
            <person name="Wang J.Y."/>
            <person name="Lin Y.C."/>
            <person name="Xu Q."/>
            <person name="Chen L.J."/>
            <person name="Yoshida K."/>
            <person name="Fujiwara S."/>
            <person name="Wang Z.W."/>
            <person name="Zhang Y.Q."/>
            <person name="Mitsuda N."/>
            <person name="Wang M."/>
            <person name="Liu G.H."/>
            <person name="Pecoraro L."/>
            <person name="Huang H.X."/>
            <person name="Xiao X.J."/>
            <person name="Lin M."/>
            <person name="Wu X.Y."/>
            <person name="Wu W.L."/>
            <person name="Chen Y.Y."/>
            <person name="Chang S.B."/>
            <person name="Sakamoto S."/>
            <person name="Ohme-Takagi M."/>
            <person name="Yagi M."/>
            <person name="Zeng S.J."/>
            <person name="Shen C.Y."/>
            <person name="Yeh C.M."/>
            <person name="Luo Y.B."/>
            <person name="Tsai W.C."/>
            <person name="Van de Peer Y."/>
            <person name="Liu Z.J."/>
        </authorList>
    </citation>
    <scope>NUCLEOTIDE SEQUENCE [LARGE SCALE GENOMIC DNA]</scope>
    <source>
        <strain evidence="3">cv. Shenzhen</strain>
        <tissue evidence="2">Stem</tissue>
    </source>
</reference>
<dbReference type="Proteomes" id="UP000236161">
    <property type="component" value="Unassembled WGS sequence"/>
</dbReference>
<gene>
    <name evidence="2" type="ORF">AXF42_Ash009798</name>
</gene>
<dbReference type="AlphaFoldDB" id="A0A2I0AX42"/>